<evidence type="ECO:0000256" key="1">
    <source>
        <dbReference type="SAM" id="SignalP"/>
    </source>
</evidence>
<evidence type="ECO:0000313" key="2">
    <source>
        <dbReference type="EMBL" id="PNW14508.1"/>
    </source>
</evidence>
<dbReference type="PANTHER" id="PTHR24023:SF1095">
    <property type="entry name" value="EGF-LIKE DOMAIN-CONTAINING PROTEIN"/>
    <property type="match status" value="1"/>
</dbReference>
<dbReference type="InterPro" id="IPR050149">
    <property type="entry name" value="Collagen_superfamily"/>
</dbReference>
<organism evidence="2 3">
    <name type="scientific">Chryseobacterium lactis</name>
    <dbReference type="NCBI Taxonomy" id="1241981"/>
    <lineage>
        <taxon>Bacteria</taxon>
        <taxon>Pseudomonadati</taxon>
        <taxon>Bacteroidota</taxon>
        <taxon>Flavobacteriia</taxon>
        <taxon>Flavobacteriales</taxon>
        <taxon>Weeksellaceae</taxon>
        <taxon>Chryseobacterium group</taxon>
        <taxon>Chryseobacterium</taxon>
    </lineage>
</organism>
<dbReference type="GO" id="GO:0031012">
    <property type="term" value="C:extracellular matrix"/>
    <property type="evidence" value="ECO:0007669"/>
    <property type="project" value="TreeGrafter"/>
</dbReference>
<comment type="caution">
    <text evidence="2">The sequence shown here is derived from an EMBL/GenBank/DDBJ whole genome shotgun (WGS) entry which is preliminary data.</text>
</comment>
<dbReference type="RefSeq" id="WP_103289888.1">
    <property type="nucleotide sequence ID" value="NZ_CP033924.1"/>
</dbReference>
<dbReference type="AlphaFoldDB" id="A0AA92BEC3"/>
<reference evidence="2 3" key="1">
    <citation type="submission" date="2018-01" db="EMBL/GenBank/DDBJ databases">
        <title>Draft genome sequences of Chryseobacterium lactis NCTC11390, Chryseobacterium oncorhynchi 701B-08, and Chryseobacterium viscerum 687B-08.</title>
        <authorList>
            <person name="Jeong J.-J."/>
            <person name="Lee Y.J."/>
            <person name="Park B."/>
            <person name="Choi I.-G."/>
            <person name="Kim K.D."/>
        </authorList>
    </citation>
    <scope>NUCLEOTIDE SEQUENCE [LARGE SCALE GENOMIC DNA]</scope>
    <source>
        <strain evidence="2 3">NCTC11390</strain>
    </source>
</reference>
<name>A0AA92BEC3_CHRLC</name>
<feature type="signal peptide" evidence="1">
    <location>
        <begin position="1"/>
        <end position="22"/>
    </location>
</feature>
<dbReference type="GO" id="GO:0030020">
    <property type="term" value="F:extracellular matrix structural constituent conferring tensile strength"/>
    <property type="evidence" value="ECO:0007669"/>
    <property type="project" value="TreeGrafter"/>
</dbReference>
<dbReference type="GO" id="GO:0005615">
    <property type="term" value="C:extracellular space"/>
    <property type="evidence" value="ECO:0007669"/>
    <property type="project" value="TreeGrafter"/>
</dbReference>
<accession>A0AA92BEC3</accession>
<gene>
    <name evidence="2" type="ORF">C1637_05980</name>
</gene>
<evidence type="ECO:0000313" key="3">
    <source>
        <dbReference type="Proteomes" id="UP000236262"/>
    </source>
</evidence>
<dbReference type="EMBL" id="PPEH01000002">
    <property type="protein sequence ID" value="PNW14508.1"/>
    <property type="molecule type" value="Genomic_DNA"/>
</dbReference>
<proteinExistence type="predicted"/>
<feature type="chain" id="PRO_5041708305" description="Collagen-like protein" evidence="1">
    <location>
        <begin position="23"/>
        <end position="511"/>
    </location>
</feature>
<evidence type="ECO:0008006" key="4">
    <source>
        <dbReference type="Google" id="ProtNLM"/>
    </source>
</evidence>
<dbReference type="GO" id="GO:0030198">
    <property type="term" value="P:extracellular matrix organization"/>
    <property type="evidence" value="ECO:0007669"/>
    <property type="project" value="TreeGrafter"/>
</dbReference>
<dbReference type="PANTHER" id="PTHR24023">
    <property type="entry name" value="COLLAGEN ALPHA"/>
    <property type="match status" value="1"/>
</dbReference>
<dbReference type="InterPro" id="IPR008160">
    <property type="entry name" value="Collagen"/>
</dbReference>
<dbReference type="Pfam" id="PF01391">
    <property type="entry name" value="Collagen"/>
    <property type="match status" value="2"/>
</dbReference>
<dbReference type="Proteomes" id="UP000236262">
    <property type="component" value="Unassembled WGS sequence"/>
</dbReference>
<keyword evidence="1" id="KW-0732">Signal</keyword>
<sequence length="511" mass="48334">MKKLSFLAASLASALVFSQVQDAMSYQAIIRNSSNQLVSNQNVGMKFSILKGSTTGTVVYSETQTQSTNINGLVTVKIGTGTLVSGSYSTINWGADTYFIKIETDPGGSNNYTITGTSQLLSVPYALYAKTSGSSLPGPQGATGAAGPQGIQGLTGATGPVGAQGLAGVTGATGAQGIQGITGATGPVGAQGLAGVTGATGAQGIQGVTGATGPVGAQGLAGATGATGAQGIQGITGATGPVGAQGLAGATGATGAQGIQGITGITGATGPVGAQGLAGVTGATGAQGIQGVPGATGPVGAQGLAGATGATGAQGIQGVTGATGPVGATGLAGVTGATGSGFANGTASGQVYITGGTPFAPSNPVTLSGDVTINTSGVTTVGSSKITTAKIADASVTVAKISTTSGTAGSTTYLRGDGTWSTPSSSGAQLLTGTTTVTLPAPGNSGAFTMTVNGAAIGDAVIVSPTSNITAGDYPPIYTPKVTAPNTITVYVYDSGNVGGTSFSFKATVIK</sequence>
<protein>
    <recommendedName>
        <fullName evidence="4">Collagen-like protein</fullName>
    </recommendedName>
</protein>